<dbReference type="SUPFAM" id="SSF53756">
    <property type="entry name" value="UDP-Glycosyltransferase/glycogen phosphorylase"/>
    <property type="match status" value="1"/>
</dbReference>
<evidence type="ECO:0000256" key="1">
    <source>
        <dbReference type="ARBA" id="ARBA00022676"/>
    </source>
</evidence>
<evidence type="ECO:0000313" key="4">
    <source>
        <dbReference type="EMBL" id="QDU90000.1"/>
    </source>
</evidence>
<gene>
    <name evidence="4" type="primary">mshA_3</name>
    <name evidence="4" type="ORF">Pla175_33990</name>
</gene>
<dbReference type="AlphaFoldDB" id="A0A518DEU7"/>
<keyword evidence="5" id="KW-1185">Reference proteome</keyword>
<dbReference type="EC" id="2.4.1.250" evidence="4"/>
<dbReference type="CDD" id="cd03801">
    <property type="entry name" value="GT4_PimA-like"/>
    <property type="match status" value="1"/>
</dbReference>
<dbReference type="Proteomes" id="UP000317429">
    <property type="component" value="Chromosome"/>
</dbReference>
<dbReference type="RefSeq" id="WP_145287640.1">
    <property type="nucleotide sequence ID" value="NZ_CP036291.1"/>
</dbReference>
<evidence type="ECO:0000313" key="5">
    <source>
        <dbReference type="Proteomes" id="UP000317429"/>
    </source>
</evidence>
<organism evidence="4 5">
    <name type="scientific">Pirellulimonas nuda</name>
    <dbReference type="NCBI Taxonomy" id="2528009"/>
    <lineage>
        <taxon>Bacteria</taxon>
        <taxon>Pseudomonadati</taxon>
        <taxon>Planctomycetota</taxon>
        <taxon>Planctomycetia</taxon>
        <taxon>Pirellulales</taxon>
        <taxon>Lacipirellulaceae</taxon>
        <taxon>Pirellulimonas</taxon>
    </lineage>
</organism>
<evidence type="ECO:0000256" key="2">
    <source>
        <dbReference type="ARBA" id="ARBA00022679"/>
    </source>
</evidence>
<name>A0A518DEU7_9BACT</name>
<dbReference type="PANTHER" id="PTHR12526">
    <property type="entry name" value="GLYCOSYLTRANSFERASE"/>
    <property type="match status" value="1"/>
</dbReference>
<protein>
    <submittedName>
        <fullName evidence="4">D-inositol 3-phosphate glycosyltransferase</fullName>
        <ecNumber evidence="4">2.4.1.250</ecNumber>
    </submittedName>
</protein>
<sequence>MQASSHHAERRPRPRILLVAYACHQSESMESRLGFRRALSASQRHDVTVMYAMGPEPAELAQQAAAAGGGEICFQRVEHSDWDRRFCDTTLLYYIGYRGWHRRVLKEAQAAHAARPFDLVHQVNFCGFREPGEAWRLDAPFVWGPVGGTEGYPPRFLNQTNLLGGAREVFRMAVNSWQLRCSRRVHGAGRRAAYVLTANTAAQQALQKHLGVDSQCDLETGVDLPDCPPRELRDPSEPLRVLWAGRLKTWKGLPLLIRAIAQLPPDRRPIVRVLGQGDREPSWRRLARRHGVADRMQWVGWPTYDAQLPHYRWADVFAFTSLRDTSGTGLLEALAAGAPIVGLDHSGAGDIMTPGCAIPVAVRSPKQAISDFAAALGGLQDDSERLLRLSRGARRRAEDFSWEARAAVMDAVYTECLAATRHRAAAPSSRPLLPTAETQATLSPVSSACLLTSSGARR</sequence>
<dbReference type="Pfam" id="PF00534">
    <property type="entry name" value="Glycos_transf_1"/>
    <property type="match status" value="1"/>
</dbReference>
<accession>A0A518DEU7</accession>
<evidence type="ECO:0000259" key="3">
    <source>
        <dbReference type="Pfam" id="PF00534"/>
    </source>
</evidence>
<proteinExistence type="predicted"/>
<keyword evidence="1 4" id="KW-0328">Glycosyltransferase</keyword>
<dbReference type="InterPro" id="IPR001296">
    <property type="entry name" value="Glyco_trans_1"/>
</dbReference>
<feature type="domain" description="Glycosyl transferase family 1" evidence="3">
    <location>
        <begin position="233"/>
        <end position="395"/>
    </location>
</feature>
<dbReference type="KEGG" id="pnd:Pla175_33990"/>
<dbReference type="GO" id="GO:0102710">
    <property type="term" value="F:D-inositol-3-phosphate glycosyltransferase activity"/>
    <property type="evidence" value="ECO:0007669"/>
    <property type="project" value="UniProtKB-EC"/>
</dbReference>
<dbReference type="Gene3D" id="3.40.50.2000">
    <property type="entry name" value="Glycogen Phosphorylase B"/>
    <property type="match status" value="2"/>
</dbReference>
<keyword evidence="2 4" id="KW-0808">Transferase</keyword>
<dbReference type="OrthoDB" id="9814612at2"/>
<reference evidence="4 5" key="1">
    <citation type="submission" date="2019-02" db="EMBL/GenBank/DDBJ databases">
        <title>Deep-cultivation of Planctomycetes and their phenomic and genomic characterization uncovers novel biology.</title>
        <authorList>
            <person name="Wiegand S."/>
            <person name="Jogler M."/>
            <person name="Boedeker C."/>
            <person name="Pinto D."/>
            <person name="Vollmers J."/>
            <person name="Rivas-Marin E."/>
            <person name="Kohn T."/>
            <person name="Peeters S.H."/>
            <person name="Heuer A."/>
            <person name="Rast P."/>
            <person name="Oberbeckmann S."/>
            <person name="Bunk B."/>
            <person name="Jeske O."/>
            <person name="Meyerdierks A."/>
            <person name="Storesund J.E."/>
            <person name="Kallscheuer N."/>
            <person name="Luecker S."/>
            <person name="Lage O.M."/>
            <person name="Pohl T."/>
            <person name="Merkel B.J."/>
            <person name="Hornburger P."/>
            <person name="Mueller R.-W."/>
            <person name="Bruemmer F."/>
            <person name="Labrenz M."/>
            <person name="Spormann A.M."/>
            <person name="Op den Camp H."/>
            <person name="Overmann J."/>
            <person name="Amann R."/>
            <person name="Jetten M.S.M."/>
            <person name="Mascher T."/>
            <person name="Medema M.H."/>
            <person name="Devos D.P."/>
            <person name="Kaster A.-K."/>
            <person name="Ovreas L."/>
            <person name="Rohde M."/>
            <person name="Galperin M.Y."/>
            <person name="Jogler C."/>
        </authorList>
    </citation>
    <scope>NUCLEOTIDE SEQUENCE [LARGE SCALE GENOMIC DNA]</scope>
    <source>
        <strain evidence="4 5">Pla175</strain>
    </source>
</reference>
<dbReference type="PANTHER" id="PTHR12526:SF510">
    <property type="entry name" value="D-INOSITOL 3-PHOSPHATE GLYCOSYLTRANSFERASE"/>
    <property type="match status" value="1"/>
</dbReference>
<dbReference type="EMBL" id="CP036291">
    <property type="protein sequence ID" value="QDU90000.1"/>
    <property type="molecule type" value="Genomic_DNA"/>
</dbReference>